<dbReference type="InterPro" id="IPR036771">
    <property type="entry name" value="ATPsynth_dsu/esu_N"/>
</dbReference>
<evidence type="ECO:0000256" key="5">
    <source>
        <dbReference type="ARBA" id="ARBA00023136"/>
    </source>
</evidence>
<dbReference type="EMBL" id="JBHSQE010000004">
    <property type="protein sequence ID" value="MFC6146475.1"/>
    <property type="molecule type" value="Genomic_DNA"/>
</dbReference>
<evidence type="ECO:0000256" key="7">
    <source>
        <dbReference type="ARBA" id="ARBA00023310"/>
    </source>
</evidence>
<keyword evidence="5 8" id="KW-0472">Membrane</keyword>
<reference evidence="12" key="1">
    <citation type="journal article" date="2019" name="Int. J. Syst. Evol. Microbiol.">
        <title>The Global Catalogue of Microorganisms (GCM) 10K type strain sequencing project: providing services to taxonomists for standard genome sequencing and annotation.</title>
        <authorList>
            <consortium name="The Broad Institute Genomics Platform"/>
            <consortium name="The Broad Institute Genome Sequencing Center for Infectious Disease"/>
            <person name="Wu L."/>
            <person name="Ma J."/>
        </authorList>
    </citation>
    <scope>NUCLEOTIDE SEQUENCE [LARGE SCALE GENOMIC DNA]</scope>
    <source>
        <strain evidence="12">CCUG 51943</strain>
    </source>
</reference>
<evidence type="ECO:0000256" key="1">
    <source>
        <dbReference type="ARBA" id="ARBA00004202"/>
    </source>
</evidence>
<keyword evidence="7 8" id="KW-0066">ATP synthesis</keyword>
<dbReference type="RefSeq" id="WP_377000994.1">
    <property type="nucleotide sequence ID" value="NZ_JBHSQE010000004.1"/>
</dbReference>
<gene>
    <name evidence="8" type="primary">atpC</name>
    <name evidence="11" type="ORF">ACFPUZ_06615</name>
</gene>
<evidence type="ECO:0000256" key="8">
    <source>
        <dbReference type="HAMAP-Rule" id="MF_00530"/>
    </source>
</evidence>
<dbReference type="Proteomes" id="UP001596244">
    <property type="component" value="Unassembled WGS sequence"/>
</dbReference>
<dbReference type="InterPro" id="IPR020546">
    <property type="entry name" value="ATP_synth_F1_dsu/esu_N"/>
</dbReference>
<sequence length="123" mass="13067">MADITVELVAVERMLWSGTASIVTAQTTEGEIGVLSGHEPFLGQLRENGVVTIRPTAGDRLVAGVQGGFLSVSPEKVTILADYAIWADEVDASLAESQLQDEDESVRARAEASLNAVRRKAEG</sequence>
<dbReference type="SUPFAM" id="SSF51344">
    <property type="entry name" value="Epsilon subunit of F1F0-ATP synthase N-terminal domain"/>
    <property type="match status" value="1"/>
</dbReference>
<keyword evidence="4 8" id="KW-0406">Ion transport</keyword>
<comment type="caution">
    <text evidence="11">The sequence shown here is derived from an EMBL/GenBank/DDBJ whole genome shotgun (WGS) entry which is preliminary data.</text>
</comment>
<keyword evidence="12" id="KW-1185">Reference proteome</keyword>
<dbReference type="NCBIfam" id="NF009977">
    <property type="entry name" value="PRK13442.1"/>
    <property type="match status" value="1"/>
</dbReference>
<dbReference type="Gene3D" id="2.60.15.10">
    <property type="entry name" value="F0F1 ATP synthase delta/epsilon subunit, N-terminal"/>
    <property type="match status" value="1"/>
</dbReference>
<comment type="similarity">
    <text evidence="2 8 9">Belongs to the ATPase epsilon chain family.</text>
</comment>
<dbReference type="PANTHER" id="PTHR13822">
    <property type="entry name" value="ATP SYNTHASE DELTA/EPSILON CHAIN"/>
    <property type="match status" value="1"/>
</dbReference>
<proteinExistence type="inferred from homology"/>
<dbReference type="Pfam" id="PF02823">
    <property type="entry name" value="ATP-synt_DE_N"/>
    <property type="match status" value="1"/>
</dbReference>
<evidence type="ECO:0000256" key="9">
    <source>
        <dbReference type="RuleBase" id="RU003656"/>
    </source>
</evidence>
<dbReference type="PANTHER" id="PTHR13822:SF10">
    <property type="entry name" value="ATP SYNTHASE EPSILON CHAIN, CHLOROPLASTIC"/>
    <property type="match status" value="1"/>
</dbReference>
<name>A0ABW1QDW9_9CORY</name>
<keyword evidence="3 8" id="KW-0813">Transport</keyword>
<dbReference type="HAMAP" id="MF_00530">
    <property type="entry name" value="ATP_synth_epsil_bac"/>
    <property type="match status" value="1"/>
</dbReference>
<evidence type="ECO:0000259" key="10">
    <source>
        <dbReference type="Pfam" id="PF02823"/>
    </source>
</evidence>
<evidence type="ECO:0000256" key="3">
    <source>
        <dbReference type="ARBA" id="ARBA00022448"/>
    </source>
</evidence>
<keyword evidence="8" id="KW-0375">Hydrogen ion transport</keyword>
<evidence type="ECO:0000256" key="4">
    <source>
        <dbReference type="ARBA" id="ARBA00023065"/>
    </source>
</evidence>
<evidence type="ECO:0000313" key="11">
    <source>
        <dbReference type="EMBL" id="MFC6146475.1"/>
    </source>
</evidence>
<keyword evidence="8" id="KW-1003">Cell membrane</keyword>
<evidence type="ECO:0000256" key="2">
    <source>
        <dbReference type="ARBA" id="ARBA00005712"/>
    </source>
</evidence>
<comment type="function">
    <text evidence="8">Produces ATP from ADP in the presence of a proton gradient across the membrane.</text>
</comment>
<protein>
    <recommendedName>
        <fullName evidence="8">ATP synthase epsilon chain</fullName>
    </recommendedName>
    <alternativeName>
        <fullName evidence="8">ATP synthase F1 sector epsilon subunit</fullName>
    </alternativeName>
    <alternativeName>
        <fullName evidence="8">F-ATPase epsilon subunit</fullName>
    </alternativeName>
</protein>
<keyword evidence="6 8" id="KW-0139">CF(1)</keyword>
<dbReference type="InterPro" id="IPR001469">
    <property type="entry name" value="ATP_synth_F1_dsu/esu"/>
</dbReference>
<comment type="subunit">
    <text evidence="8 9">F-type ATPases have 2 components, CF(1) - the catalytic core - and CF(0) - the membrane proton channel. CF(1) has five subunits: alpha(3), beta(3), gamma(1), delta(1), epsilon(1). CF(0) has three main subunits: a, b and c.</text>
</comment>
<dbReference type="CDD" id="cd12152">
    <property type="entry name" value="F1-ATPase_delta"/>
    <property type="match status" value="1"/>
</dbReference>
<evidence type="ECO:0000256" key="6">
    <source>
        <dbReference type="ARBA" id="ARBA00023196"/>
    </source>
</evidence>
<accession>A0ABW1QDW9</accession>
<organism evidence="11 12">
    <name type="scientific">Corynebacterium nasicanis</name>
    <dbReference type="NCBI Taxonomy" id="1448267"/>
    <lineage>
        <taxon>Bacteria</taxon>
        <taxon>Bacillati</taxon>
        <taxon>Actinomycetota</taxon>
        <taxon>Actinomycetes</taxon>
        <taxon>Mycobacteriales</taxon>
        <taxon>Corynebacteriaceae</taxon>
        <taxon>Corynebacterium</taxon>
    </lineage>
</organism>
<dbReference type="NCBIfam" id="TIGR01216">
    <property type="entry name" value="ATP_synt_epsi"/>
    <property type="match status" value="1"/>
</dbReference>
<comment type="subcellular location">
    <subcellularLocation>
        <location evidence="1 8">Cell membrane</location>
        <topology evidence="1 8">Peripheral membrane protein</topology>
    </subcellularLocation>
</comment>
<evidence type="ECO:0000313" key="12">
    <source>
        <dbReference type="Proteomes" id="UP001596244"/>
    </source>
</evidence>
<feature type="domain" description="ATP synthase F1 complex delta/epsilon subunit N-terminal" evidence="10">
    <location>
        <begin position="5"/>
        <end position="84"/>
    </location>
</feature>
<dbReference type="NCBIfam" id="NF001852">
    <property type="entry name" value="PRK00571.2-5"/>
    <property type="match status" value="1"/>
</dbReference>